<name>G0L8N8_ZOBGA</name>
<sequence>MLKIQFMKGEGSLNRKVGFFEGKYFFVLTG</sequence>
<dbReference type="AlphaFoldDB" id="G0L8N8"/>
<dbReference type="HOGENOM" id="CLU_3406234_0_0_10"/>
<dbReference type="EMBL" id="FP476056">
    <property type="protein sequence ID" value="CAZ97720.1"/>
    <property type="molecule type" value="Genomic_DNA"/>
</dbReference>
<evidence type="ECO:0000313" key="2">
    <source>
        <dbReference type="Proteomes" id="UP000008898"/>
    </source>
</evidence>
<dbReference type="KEGG" id="zga:ZOBELLIA_3582"/>
<reference evidence="2" key="1">
    <citation type="submission" date="2009-07" db="EMBL/GenBank/DDBJ databases">
        <title>Complete genome sequence of Zobellia galactanivorans Dsij.</title>
        <authorList>
            <consortium name="Genoscope - CEA"/>
        </authorList>
    </citation>
    <scope>NUCLEOTIDE SEQUENCE [LARGE SCALE GENOMIC DNA]</scope>
    <source>
        <strain evidence="2">DSM 12802 / CCUG 47099 / CIP 106680 / NCIMB 13871 / Dsij</strain>
    </source>
</reference>
<gene>
    <name evidence="1" type="ordered locus">zobellia_3582</name>
</gene>
<keyword evidence="2" id="KW-1185">Reference proteome</keyword>
<organism evidence="1 2">
    <name type="scientific">Zobellia galactanivorans (strain DSM 12802 / CCUG 47099 / CIP 106680 / NCIMB 13871 / Dsij)</name>
    <dbReference type="NCBI Taxonomy" id="63186"/>
    <lineage>
        <taxon>Bacteria</taxon>
        <taxon>Pseudomonadati</taxon>
        <taxon>Bacteroidota</taxon>
        <taxon>Flavobacteriia</taxon>
        <taxon>Flavobacteriales</taxon>
        <taxon>Flavobacteriaceae</taxon>
        <taxon>Zobellia</taxon>
    </lineage>
</organism>
<evidence type="ECO:0000313" key="1">
    <source>
        <dbReference type="EMBL" id="CAZ97720.1"/>
    </source>
</evidence>
<reference evidence="1 2" key="2">
    <citation type="journal article" date="2012" name="Environ. Microbiol.">
        <title>Characterization of the first alginolytic operons in a marine bacterium: from their emergence in marine Flavobacteriia to their independent transfers to marine Proteobacteria and human gut Bacteroides.</title>
        <authorList>
            <person name="Thomas F."/>
            <person name="Barbeyron T."/>
            <person name="Tonon T."/>
            <person name="Genicot S."/>
            <person name="Czjzek M."/>
            <person name="Michel G."/>
        </authorList>
    </citation>
    <scope>NUCLEOTIDE SEQUENCE [LARGE SCALE GENOMIC DNA]</scope>
    <source>
        <strain evidence="2">DSM 12802 / CCUG 47099 / CIP 106680 / NCIMB 13871 / Dsij</strain>
    </source>
</reference>
<protein>
    <submittedName>
        <fullName evidence="1">Uncharacterized protein</fullName>
    </submittedName>
</protein>
<dbReference type="STRING" id="63186.ZOBELLIA_3582"/>
<proteinExistence type="predicted"/>
<accession>G0L8N8</accession>
<dbReference type="Proteomes" id="UP000008898">
    <property type="component" value="Chromosome"/>
</dbReference>